<dbReference type="AlphaFoldDB" id="A0A2G5FUZ4"/>
<dbReference type="Pfam" id="PF09907">
    <property type="entry name" value="HigB_toxin"/>
    <property type="match status" value="1"/>
</dbReference>
<dbReference type="EMBL" id="NIQU01000001">
    <property type="protein sequence ID" value="PIA71817.1"/>
    <property type="molecule type" value="Genomic_DNA"/>
</dbReference>
<sequence length="100" mass="11580">MHVISRGTLRRFWESSPAYADAQSPMVECYRHMEKATYRTQQELKAELRTASILKGSRVVFNIAGNKYRIILAIDYQRQLAKVRFVGTHAQYDQVDAETV</sequence>
<protein>
    <submittedName>
        <fullName evidence="1">Addiction module toxin RelE</fullName>
    </submittedName>
</protein>
<evidence type="ECO:0000313" key="2">
    <source>
        <dbReference type="Proteomes" id="UP000229504"/>
    </source>
</evidence>
<evidence type="ECO:0000313" key="1">
    <source>
        <dbReference type="EMBL" id="PIA71817.1"/>
    </source>
</evidence>
<accession>A0A2G5FUZ4</accession>
<dbReference type="InterPro" id="IPR018669">
    <property type="entry name" value="Toxin_HigB"/>
</dbReference>
<dbReference type="GO" id="GO:0110001">
    <property type="term" value="C:toxin-antitoxin complex"/>
    <property type="evidence" value="ECO:0007669"/>
    <property type="project" value="InterPro"/>
</dbReference>
<dbReference type="Proteomes" id="UP000229504">
    <property type="component" value="Unassembled WGS sequence"/>
</dbReference>
<comment type="caution">
    <text evidence="1">The sequence shown here is derived from an EMBL/GenBank/DDBJ whole genome shotgun (WGS) entry which is preliminary data.</text>
</comment>
<dbReference type="RefSeq" id="WP_099522367.1">
    <property type="nucleotide sequence ID" value="NZ_NIQU01000001.1"/>
</dbReference>
<gene>
    <name evidence="1" type="ORF">CDO35_02180</name>
</gene>
<dbReference type="GO" id="GO:0004519">
    <property type="term" value="F:endonuclease activity"/>
    <property type="evidence" value="ECO:0007669"/>
    <property type="project" value="InterPro"/>
</dbReference>
<organism evidence="1 2">
    <name type="scientific">Pseudomonas sediminis</name>
    <dbReference type="NCBI Taxonomy" id="1691904"/>
    <lineage>
        <taxon>Bacteria</taxon>
        <taxon>Pseudomonadati</taxon>
        <taxon>Pseudomonadota</taxon>
        <taxon>Gammaproteobacteria</taxon>
        <taxon>Pseudomonadales</taxon>
        <taxon>Pseudomonadaceae</taxon>
        <taxon>Pseudomonas</taxon>
    </lineage>
</organism>
<reference evidence="2" key="1">
    <citation type="submission" date="2017-06" db="EMBL/GenBank/DDBJ databases">
        <authorList>
            <person name="Rastogi G."/>
            <person name="Vaishampayan P."/>
            <person name="Seuylemezian A."/>
        </authorList>
    </citation>
    <scope>NUCLEOTIDE SEQUENCE [LARGE SCALE GENOMIC DNA]</scope>
    <source>
        <strain evidence="2">PI11</strain>
    </source>
</reference>
<dbReference type="GO" id="GO:0003723">
    <property type="term" value="F:RNA binding"/>
    <property type="evidence" value="ECO:0007669"/>
    <property type="project" value="InterPro"/>
</dbReference>
<proteinExistence type="predicted"/>
<name>A0A2G5FUZ4_9PSED</name>